<dbReference type="InterPro" id="IPR040154">
    <property type="entry name" value="Biotinidase/VNN"/>
</dbReference>
<evidence type="ECO:0000259" key="3">
    <source>
        <dbReference type="Pfam" id="PF00795"/>
    </source>
</evidence>
<feature type="domain" description="CN hydrolase" evidence="3">
    <location>
        <begin position="35"/>
        <end position="220"/>
    </location>
</feature>
<keyword evidence="2" id="KW-0378">Hydrolase</keyword>
<evidence type="ECO:0000256" key="1">
    <source>
        <dbReference type="ARBA" id="ARBA00008225"/>
    </source>
</evidence>
<dbReference type="InterPro" id="IPR036526">
    <property type="entry name" value="C-N_Hydrolase_sf"/>
</dbReference>
<sequence length="520" mass="58128">MITAFNLVTLKIMHIIVAACLLDFFIGPSLASYNVALIELPPNLNYTKSLEEILEENTNNYLDIIENVTKNQTLDLIIFPESTLTPYFSTTFTSSLVPSSDVILCNSTDTRYQRFLRHISCAAVLHSTTIVINFTEEEIDESGNKLFYNTNVALGTDGTVLARYRKYNLFGERGKTRPEILDLPVITIKNTTFGIMTCFDIQFGKPGFNLVKEKRVENIIFPLNWISELPYLTALQTEQMWAQEMDVVLLAAGASYPETGAGGSGIFLGARGAQLSEISPTGSTNILIGSVSDNVTSQKTFNERETDDLASSMDDFFMLVDPTIKDHNSVILDLSQENFNATVCHEELCCDFSINISVSSSQSASKDVYTYHLVAFNGVRTYSGFYYGGVETCGIVACLNGSVDSCGRRFSNYSTVSWPITFNSIEINGNFTPSKDRIQYPTTLLSSIRPLAVQDYSWKKTELNSTIQRSIVSLKPQNRLLTFGIFGRDFERDREPLRSNSECKKMIFSVLILVFLLKMC</sequence>
<dbReference type="Pfam" id="PF19018">
    <property type="entry name" value="Vanin_C"/>
    <property type="match status" value="1"/>
</dbReference>
<comment type="similarity">
    <text evidence="1">Belongs to the carbon-nitrogen hydrolase superfamily. BTD/VNN family.</text>
</comment>
<evidence type="ECO:0000256" key="2">
    <source>
        <dbReference type="ARBA" id="ARBA00022801"/>
    </source>
</evidence>
<dbReference type="Gene3D" id="3.60.110.10">
    <property type="entry name" value="Carbon-nitrogen hydrolase"/>
    <property type="match status" value="1"/>
</dbReference>
<gene>
    <name evidence="5" type="ORF">CEUTPL_LOCUS8130</name>
</gene>
<dbReference type="AlphaFoldDB" id="A0A9N9MQJ2"/>
<proteinExistence type="inferred from homology"/>
<reference evidence="5" key="1">
    <citation type="submission" date="2022-01" db="EMBL/GenBank/DDBJ databases">
        <authorList>
            <person name="King R."/>
        </authorList>
    </citation>
    <scope>NUCLEOTIDE SEQUENCE</scope>
</reference>
<evidence type="ECO:0008006" key="7">
    <source>
        <dbReference type="Google" id="ProtNLM"/>
    </source>
</evidence>
<dbReference type="GO" id="GO:0016787">
    <property type="term" value="F:hydrolase activity"/>
    <property type="evidence" value="ECO:0007669"/>
    <property type="project" value="UniProtKB-KW"/>
</dbReference>
<keyword evidence="6" id="KW-1185">Reference proteome</keyword>
<dbReference type="PANTHER" id="PTHR10609:SF14">
    <property type="entry name" value="BIOTINIDASE"/>
    <property type="match status" value="1"/>
</dbReference>
<evidence type="ECO:0000259" key="4">
    <source>
        <dbReference type="Pfam" id="PF19018"/>
    </source>
</evidence>
<dbReference type="InterPro" id="IPR043957">
    <property type="entry name" value="Vanin_C"/>
</dbReference>
<accession>A0A9N9MQJ2</accession>
<name>A0A9N9MQJ2_9CUCU</name>
<dbReference type="PANTHER" id="PTHR10609">
    <property type="entry name" value="BIOTINIDASE-RELATED"/>
    <property type="match status" value="1"/>
</dbReference>
<evidence type="ECO:0000313" key="6">
    <source>
        <dbReference type="Proteomes" id="UP001152799"/>
    </source>
</evidence>
<dbReference type="EMBL" id="OU892280">
    <property type="protein sequence ID" value="CAG9767569.1"/>
    <property type="molecule type" value="Genomic_DNA"/>
</dbReference>
<evidence type="ECO:0000313" key="5">
    <source>
        <dbReference type="EMBL" id="CAG9767569.1"/>
    </source>
</evidence>
<dbReference type="OrthoDB" id="10250282at2759"/>
<dbReference type="Pfam" id="PF00795">
    <property type="entry name" value="CN_hydrolase"/>
    <property type="match status" value="1"/>
</dbReference>
<organism evidence="5 6">
    <name type="scientific">Ceutorhynchus assimilis</name>
    <name type="common">cabbage seed weevil</name>
    <dbReference type="NCBI Taxonomy" id="467358"/>
    <lineage>
        <taxon>Eukaryota</taxon>
        <taxon>Metazoa</taxon>
        <taxon>Ecdysozoa</taxon>
        <taxon>Arthropoda</taxon>
        <taxon>Hexapoda</taxon>
        <taxon>Insecta</taxon>
        <taxon>Pterygota</taxon>
        <taxon>Neoptera</taxon>
        <taxon>Endopterygota</taxon>
        <taxon>Coleoptera</taxon>
        <taxon>Polyphaga</taxon>
        <taxon>Cucujiformia</taxon>
        <taxon>Curculionidae</taxon>
        <taxon>Ceutorhynchinae</taxon>
        <taxon>Ceutorhynchus</taxon>
    </lineage>
</organism>
<protein>
    <recommendedName>
        <fullName evidence="7">CN hydrolase domain-containing protein</fullName>
    </recommendedName>
</protein>
<dbReference type="SUPFAM" id="SSF56317">
    <property type="entry name" value="Carbon-nitrogen hydrolase"/>
    <property type="match status" value="1"/>
</dbReference>
<feature type="domain" description="Vanin C-terminal" evidence="4">
    <location>
        <begin position="317"/>
        <end position="493"/>
    </location>
</feature>
<dbReference type="InterPro" id="IPR003010">
    <property type="entry name" value="C-N_Hydrolase"/>
</dbReference>
<dbReference type="Proteomes" id="UP001152799">
    <property type="component" value="Chromosome 4"/>
</dbReference>